<evidence type="ECO:0000313" key="2">
    <source>
        <dbReference type="Proteomes" id="UP000038045"/>
    </source>
</evidence>
<feature type="compositionally biased region" description="Polar residues" evidence="1">
    <location>
        <begin position="307"/>
        <end position="328"/>
    </location>
</feature>
<dbReference type="AlphaFoldDB" id="A0A0N4ZH94"/>
<feature type="compositionally biased region" description="Basic and acidic residues" evidence="1">
    <location>
        <begin position="206"/>
        <end position="266"/>
    </location>
</feature>
<accession>A0A0N4ZH94</accession>
<feature type="compositionally biased region" description="Basic residues" evidence="1">
    <location>
        <begin position="267"/>
        <end position="285"/>
    </location>
</feature>
<keyword evidence="2" id="KW-1185">Reference proteome</keyword>
<sequence length="513" mass="58172">MDRSIKIHNSNEGNIVIDGQPKHNNDFAKFVKNNKKLSAPSNYKIVIFHNGVQHNVNANALASKSDFVSNLIQLFPSPLQLDFSDCSKPAIERVLKYLNTGDANFDPTEISSIYDIVVKLDIKPLRVTLKNRIDRAIYGANVERQLSKSQSRGRSIPRSNVNKIKDYTKCLHEITDLLKAIDKFSGSSERELSRRSRSVTRGSVKRRPDVVRSSGREGSKEKRLSQEKAMSKIRKFVKDRGVSKGRDSSKIGKSLKRGEDIQDRRPSRGRSGSRIRNSLKGKGKTGARSPSVKSRASRSDRSIPRNAYSNQRINVSGSNKINESNSKRSVSKDNGIFSRERSMSKPVTIDRYSRSKSDRNLSQGSEKSIKKTNYDNMIRDLSQISRRNAKAAANKKSVPVDFTKNKRRSNKGKNEKPEPKIRKGLSPYVKENIDHVINIDPYFHSHKLNQDQNSSKEYSGFEGSECSQSSSRRSSSLSNSEQPQYKENTNIGFQKKPRSEGFHTWLKRTQYKK</sequence>
<reference evidence="3" key="1">
    <citation type="submission" date="2017-02" db="UniProtKB">
        <authorList>
            <consortium name="WormBaseParasite"/>
        </authorList>
    </citation>
    <scope>IDENTIFICATION</scope>
</reference>
<evidence type="ECO:0000313" key="3">
    <source>
        <dbReference type="WBParaSite" id="PTRK_0000725700.1"/>
    </source>
</evidence>
<feature type="region of interest" description="Disordered" evidence="1">
    <location>
        <begin position="450"/>
        <end position="513"/>
    </location>
</feature>
<feature type="region of interest" description="Disordered" evidence="1">
    <location>
        <begin position="189"/>
        <end position="374"/>
    </location>
</feature>
<feature type="compositionally biased region" description="Low complexity" evidence="1">
    <location>
        <begin position="460"/>
        <end position="480"/>
    </location>
</feature>
<feature type="compositionally biased region" description="Polar residues" evidence="1">
    <location>
        <begin position="481"/>
        <end position="492"/>
    </location>
</feature>
<evidence type="ECO:0000256" key="1">
    <source>
        <dbReference type="SAM" id="MobiDB-lite"/>
    </source>
</evidence>
<name>A0A0N4ZH94_PARTI</name>
<proteinExistence type="predicted"/>
<organism evidence="2 3">
    <name type="scientific">Parastrongyloides trichosuri</name>
    <name type="common">Possum-specific nematode worm</name>
    <dbReference type="NCBI Taxonomy" id="131310"/>
    <lineage>
        <taxon>Eukaryota</taxon>
        <taxon>Metazoa</taxon>
        <taxon>Ecdysozoa</taxon>
        <taxon>Nematoda</taxon>
        <taxon>Chromadorea</taxon>
        <taxon>Rhabditida</taxon>
        <taxon>Tylenchina</taxon>
        <taxon>Panagrolaimomorpha</taxon>
        <taxon>Strongyloidoidea</taxon>
        <taxon>Strongyloididae</taxon>
        <taxon>Parastrongyloides</taxon>
    </lineage>
</organism>
<feature type="compositionally biased region" description="Basic and acidic residues" evidence="1">
    <location>
        <begin position="412"/>
        <end position="421"/>
    </location>
</feature>
<protein>
    <submittedName>
        <fullName evidence="3">BTB domain-containing protein</fullName>
    </submittedName>
</protein>
<dbReference type="WBParaSite" id="PTRK_0000725700.1">
    <property type="protein sequence ID" value="PTRK_0000725700.1"/>
    <property type="gene ID" value="PTRK_0000725700"/>
</dbReference>
<feature type="region of interest" description="Disordered" evidence="1">
    <location>
        <begin position="387"/>
        <end position="427"/>
    </location>
</feature>
<dbReference type="Proteomes" id="UP000038045">
    <property type="component" value="Unplaced"/>
</dbReference>